<reference evidence="2 3" key="1">
    <citation type="journal article" date="2018" name="BMC Genomics">
        <title>Genomic comparison of Trypanosoma conorhini and Trypanosoma rangeli to Trypanosoma cruzi strains of high and low virulence.</title>
        <authorList>
            <person name="Bradwell K.R."/>
            <person name="Koparde V.N."/>
            <person name="Matveyev A.V."/>
            <person name="Serrano M.G."/>
            <person name="Alves J.M."/>
            <person name="Parikh H."/>
            <person name="Huang B."/>
            <person name="Lee V."/>
            <person name="Espinosa-Alvarez O."/>
            <person name="Ortiz P.A."/>
            <person name="Costa-Martins A.G."/>
            <person name="Teixeira M.M."/>
            <person name="Buck G.A."/>
        </authorList>
    </citation>
    <scope>NUCLEOTIDE SEQUENCE [LARGE SCALE GENOMIC DNA]</scope>
    <source>
        <strain evidence="2 3">025E</strain>
    </source>
</reference>
<protein>
    <submittedName>
        <fullName evidence="2">Uncharacterized protein</fullName>
    </submittedName>
</protein>
<organism evidence="2 3">
    <name type="scientific">Trypanosoma conorhini</name>
    <dbReference type="NCBI Taxonomy" id="83891"/>
    <lineage>
        <taxon>Eukaryota</taxon>
        <taxon>Discoba</taxon>
        <taxon>Euglenozoa</taxon>
        <taxon>Kinetoplastea</taxon>
        <taxon>Metakinetoplastina</taxon>
        <taxon>Trypanosomatida</taxon>
        <taxon>Trypanosomatidae</taxon>
        <taxon>Trypanosoma</taxon>
    </lineage>
</organism>
<feature type="region of interest" description="Disordered" evidence="1">
    <location>
        <begin position="47"/>
        <end position="95"/>
    </location>
</feature>
<evidence type="ECO:0000313" key="2">
    <source>
        <dbReference type="EMBL" id="RNF05736.1"/>
    </source>
</evidence>
<name>A0A422NJT9_9TRYP</name>
<feature type="compositionally biased region" description="Low complexity" evidence="1">
    <location>
        <begin position="77"/>
        <end position="88"/>
    </location>
</feature>
<evidence type="ECO:0000313" key="3">
    <source>
        <dbReference type="Proteomes" id="UP000284403"/>
    </source>
</evidence>
<evidence type="ECO:0000256" key="1">
    <source>
        <dbReference type="SAM" id="MobiDB-lite"/>
    </source>
</evidence>
<dbReference type="RefSeq" id="XP_029225308.1">
    <property type="nucleotide sequence ID" value="XM_029374594.1"/>
</dbReference>
<feature type="region of interest" description="Disordered" evidence="1">
    <location>
        <begin position="621"/>
        <end position="660"/>
    </location>
</feature>
<feature type="compositionally biased region" description="Low complexity" evidence="1">
    <location>
        <begin position="47"/>
        <end position="59"/>
    </location>
</feature>
<feature type="region of interest" description="Disordered" evidence="1">
    <location>
        <begin position="364"/>
        <end position="401"/>
    </location>
</feature>
<dbReference type="GeneID" id="40321346"/>
<feature type="compositionally biased region" description="Basic and acidic residues" evidence="1">
    <location>
        <begin position="1561"/>
        <end position="1570"/>
    </location>
</feature>
<proteinExistence type="predicted"/>
<gene>
    <name evidence="2" type="ORF">Tco025E_07735</name>
</gene>
<comment type="caution">
    <text evidence="2">The sequence shown here is derived from an EMBL/GenBank/DDBJ whole genome shotgun (WGS) entry which is preliminary data.</text>
</comment>
<feature type="region of interest" description="Disordered" evidence="1">
    <location>
        <begin position="1547"/>
        <end position="1583"/>
    </location>
</feature>
<dbReference type="Proteomes" id="UP000284403">
    <property type="component" value="Unassembled WGS sequence"/>
</dbReference>
<feature type="region of interest" description="Disordered" evidence="1">
    <location>
        <begin position="433"/>
        <end position="458"/>
    </location>
</feature>
<feature type="region of interest" description="Disordered" evidence="1">
    <location>
        <begin position="503"/>
        <end position="522"/>
    </location>
</feature>
<sequence>MPFRDAAAALHLPVERTEVLYAVATGDVRLWERRIIRCARDRVAAAASATASSDTVDSRGACTSRDVETPSAADHSQPQQQQQQQPHQTGTAERGGMFSFFWSGSPAAAPTASASATATSEADDRADFSQYTGPNFYTLMELVRGAMRVTTEAGQTDASVPAPTIAPGRMCWSGDLLTALSSLVMFHGSVPAVGRFLGVLLGSYVMAVVSHRCRRDGAAARAPPTERPNANEAGGDAGEADMRIFQSEAFAALIARLAQIYFPLWRSLSGAGEEAARRAETGASAMPPQLLLHTRCVPLPPSHRHPLTIWRGTGGGGDGDNSPAAEPRGLRSRIISSMFNRRSTHRACAGLRLCGDATRAGRLGAARTTEPHAAAKNKRKEATAEDDTDVDEEEGENAAEVPVTLEHVREIVVCVALAELGRLVLFSDVAEAPGGGDPRDSHSLQRGQGTTPAEPAEDASDASWAAYLACVRRGAGASTAERMRDVAAILRAAGDAWRRQLSTGAAASTPEEQAPGRGTHHPRVNSNHCWVTVAVCRVLKCVSQTPWGVCLTSALAPTRHGGLQRPRAAYQEKDFYYMNILLTCLCVAGEQLPPSLAQFALRLMEFNLSDVLLLGRSVGAETPRQQQPLPPPQQTTGGRCTTERAQAGGRGDATDPAVERDGLAAGRARNAEARRRHFAAAALCTTTLKSLRDSYARGSVAPRDTHVRWLSALLRQQVLLWERSLRRAVLLGPHVRSSATSPLDERTYLAQRDAFIAVDPREQPEAVCSLVWWRTRMLLECLCALRDMFAAGVACGLLQDTTAFVAAMRELGRVLQMVCWIDLDAARATPPGARHSETPAAAAEVFPFPVLAATERRFFVGAMLVFGMGAAADALLSFHAWVDRREAAAGDTESGDASGGQEKCAAASSDGGAANARRLWVDDFSLSLLLPSVVRVLQSLAFCVPAESMLPAILRLSHAVEFTSISHVAWAGDQAPRDNFSTCGDGRQDATGAAAGTTAASSACTATPFAACLRVAGEVMALASSVQRVLLSRGLRVLAPAPAHDEALARWMMAPFANNPLPQPGDAAPRCQVLLHIAEGFVLRVPWAGWAAAPACVGAPQSHAVASPAPPPLFAAAYVIATAAALLRLASFAETRPWGPQRLRGAVPLERVRGVLFGAVACVFRGVEDAAFRRACMREELRLRQRQGPRPQDAGKGDGVLSALYYAWDGVVASLSLRTPHESDAARARREDWAAIDAYVDRQHGLLCDDAVGIATALYAVARCPSATATTGGASTLHASLQRLAQHSLESLLPDADVPAAFRLAPLATCRASVVAVPPASDWTPTGLAEFPGATSALLRQLVVSLLPTGQQRDATGPRGWEGPSIEGLLLRQASALVRVMAVVAALTERTTNGEGTAAEAAPKFVLHPAALSFRQWRKLCFALHAMRRAEGGDVALASPTAACRFQHPQSCTENAQEVAPGVQLLQRGQESGEGAAHRCLACCPSVECEEYLRSYVEAGLALVNRSRMDVLICRATTAEERRGLFAVALVLRRAVAVFFAASEPPGTDANANERSGTRPRCGEPCEAHAARRRHPPLPRRQSRREAERAVLLRIAAFAFGVRPLRCAEELLD</sequence>
<accession>A0A422NJT9</accession>
<dbReference type="OrthoDB" id="252739at2759"/>
<keyword evidence="3" id="KW-1185">Reference proteome</keyword>
<feature type="compositionally biased region" description="Acidic residues" evidence="1">
    <location>
        <begin position="384"/>
        <end position="397"/>
    </location>
</feature>
<dbReference type="EMBL" id="MKKU01000625">
    <property type="protein sequence ID" value="RNF05736.1"/>
    <property type="molecule type" value="Genomic_DNA"/>
</dbReference>
<feature type="compositionally biased region" description="Basic residues" evidence="1">
    <location>
        <begin position="1571"/>
        <end position="1583"/>
    </location>
</feature>